<dbReference type="Pfam" id="PF13649">
    <property type="entry name" value="Methyltransf_25"/>
    <property type="match status" value="1"/>
</dbReference>
<keyword evidence="2" id="KW-0808">Transferase</keyword>
<feature type="domain" description="Methyltransferase" evidence="1">
    <location>
        <begin position="15"/>
        <end position="104"/>
    </location>
</feature>
<sequence>MRTLPSRGDRALSFLDVGRVNGHLMETLAQRAAQDGIRIEPHGVDISSALIDLARQRCPQRAERIWVGNAHDWCPPQRFDVVRTGLEYVPERERPGFLAHLFEFVVAPSGRLVVGMFNEEADQDAAAATSRCLISPCSSVQRSCRPRRFVPHAAP</sequence>
<proteinExistence type="predicted"/>
<dbReference type="SUPFAM" id="SSF53335">
    <property type="entry name" value="S-adenosyl-L-methionine-dependent methyltransferases"/>
    <property type="match status" value="1"/>
</dbReference>
<dbReference type="GO" id="GO:0032259">
    <property type="term" value="P:methylation"/>
    <property type="evidence" value="ECO:0007669"/>
    <property type="project" value="UniProtKB-KW"/>
</dbReference>
<reference evidence="2 3" key="1">
    <citation type="submission" date="2018-02" db="EMBL/GenBank/DDBJ databases">
        <title>8 Nocardia nova and 1 Nocardia cyriacigeorgica strain used for evolution to TMP-SMX.</title>
        <authorList>
            <person name="Mehta H."/>
            <person name="Weng J."/>
            <person name="Shamoo Y."/>
        </authorList>
    </citation>
    <scope>NUCLEOTIDE SEQUENCE [LARGE SCALE GENOMIC DNA]</scope>
    <source>
        <strain evidence="2 3">ATCC 33727</strain>
    </source>
</reference>
<protein>
    <submittedName>
        <fullName evidence="2">Class I SAM-dependent methyltransferase</fullName>
    </submittedName>
</protein>
<name>A0A2T2Z409_9NOCA</name>
<dbReference type="InterPro" id="IPR041698">
    <property type="entry name" value="Methyltransf_25"/>
</dbReference>
<evidence type="ECO:0000313" key="2">
    <source>
        <dbReference type="EMBL" id="PSR62498.1"/>
    </source>
</evidence>
<evidence type="ECO:0000259" key="1">
    <source>
        <dbReference type="Pfam" id="PF13649"/>
    </source>
</evidence>
<dbReference type="GO" id="GO:0008168">
    <property type="term" value="F:methyltransferase activity"/>
    <property type="evidence" value="ECO:0007669"/>
    <property type="project" value="UniProtKB-KW"/>
</dbReference>
<organism evidence="2 3">
    <name type="scientific">Nocardia nova</name>
    <dbReference type="NCBI Taxonomy" id="37330"/>
    <lineage>
        <taxon>Bacteria</taxon>
        <taxon>Bacillati</taxon>
        <taxon>Actinomycetota</taxon>
        <taxon>Actinomycetes</taxon>
        <taxon>Mycobacteriales</taxon>
        <taxon>Nocardiaceae</taxon>
        <taxon>Nocardia</taxon>
    </lineage>
</organism>
<dbReference type="Proteomes" id="UP000241647">
    <property type="component" value="Unassembled WGS sequence"/>
</dbReference>
<dbReference type="AlphaFoldDB" id="A0A2T2Z409"/>
<dbReference type="InterPro" id="IPR029063">
    <property type="entry name" value="SAM-dependent_MTases_sf"/>
</dbReference>
<dbReference type="Gene3D" id="3.40.50.150">
    <property type="entry name" value="Vaccinia Virus protein VP39"/>
    <property type="match status" value="1"/>
</dbReference>
<accession>A0A2T2Z409</accession>
<evidence type="ECO:0000313" key="3">
    <source>
        <dbReference type="Proteomes" id="UP000241647"/>
    </source>
</evidence>
<keyword evidence="2" id="KW-0489">Methyltransferase</keyword>
<gene>
    <name evidence="2" type="ORF">C8259_16395</name>
</gene>
<comment type="caution">
    <text evidence="2">The sequence shown here is derived from an EMBL/GenBank/DDBJ whole genome shotgun (WGS) entry which is preliminary data.</text>
</comment>
<dbReference type="EMBL" id="PYHS01000007">
    <property type="protein sequence ID" value="PSR62498.1"/>
    <property type="molecule type" value="Genomic_DNA"/>
</dbReference>